<dbReference type="Pfam" id="PF00067">
    <property type="entry name" value="p450"/>
    <property type="match status" value="1"/>
</dbReference>
<dbReference type="GO" id="GO:0020037">
    <property type="term" value="F:heme binding"/>
    <property type="evidence" value="ECO:0007669"/>
    <property type="project" value="InterPro"/>
</dbReference>
<feature type="domain" description="FAD-binding FR-type" evidence="12">
    <location>
        <begin position="434"/>
        <end position="535"/>
    </location>
</feature>
<evidence type="ECO:0000256" key="8">
    <source>
        <dbReference type="ARBA" id="ARBA00023004"/>
    </source>
</evidence>
<dbReference type="GO" id="GO:0004497">
    <property type="term" value="F:monooxygenase activity"/>
    <property type="evidence" value="ECO:0007669"/>
    <property type="project" value="InterPro"/>
</dbReference>
<dbReference type="InterPro" id="IPR036396">
    <property type="entry name" value="Cyt_P450_sf"/>
</dbReference>
<dbReference type="SUPFAM" id="SSF48264">
    <property type="entry name" value="Cytochrome P450"/>
    <property type="match status" value="1"/>
</dbReference>
<dbReference type="PANTHER" id="PTHR46696">
    <property type="entry name" value="P450, PUTATIVE (EUROFUNG)-RELATED"/>
    <property type="match status" value="1"/>
</dbReference>
<evidence type="ECO:0000256" key="3">
    <source>
        <dbReference type="ARBA" id="ARBA00022630"/>
    </source>
</evidence>
<comment type="similarity">
    <text evidence="2">Belongs to the cytochrome P450 family.</text>
</comment>
<dbReference type="Pfam" id="PF22290">
    <property type="entry name" value="DmmA-like_N"/>
    <property type="match status" value="1"/>
</dbReference>
<evidence type="ECO:0000259" key="12">
    <source>
        <dbReference type="PROSITE" id="PS51384"/>
    </source>
</evidence>
<feature type="domain" description="2Fe-2S ferredoxin-type" evidence="11">
    <location>
        <begin position="665"/>
        <end position="750"/>
    </location>
</feature>
<keyword evidence="3" id="KW-0285">Flavoprotein</keyword>
<dbReference type="SUPFAM" id="SSF63380">
    <property type="entry name" value="Riboflavin synthase domain-like"/>
    <property type="match status" value="1"/>
</dbReference>
<dbReference type="Pfam" id="PF00111">
    <property type="entry name" value="Fer2"/>
    <property type="match status" value="1"/>
</dbReference>
<feature type="region of interest" description="Disordered" evidence="10">
    <location>
        <begin position="1"/>
        <end position="39"/>
    </location>
</feature>
<dbReference type="InterPro" id="IPR017972">
    <property type="entry name" value="Cyt_P450_CS"/>
</dbReference>
<dbReference type="PROSITE" id="PS00197">
    <property type="entry name" value="2FE2S_FER_1"/>
    <property type="match status" value="1"/>
</dbReference>
<dbReference type="InterPro" id="IPR017927">
    <property type="entry name" value="FAD-bd_FR_type"/>
</dbReference>
<sequence length="750" mass="79871">MARPGNTAHPTSSPPEHEMSTPTTHDFDHHGPAANADPVGYYREHRERCPVGWTDAHEGFWYTTRYDDVVRIARDDATFSSERAPAGDRGVSFVIPFGGGLEQLPIELDPPRQAPYRELINPLLTAEAVERLKPMIAAHTTRVVDAFVEAGSGDLVRDLTNPLPAAVTLDWLGFPVDDWERLAGPVHDIFAAVAGSDRAMRGIEGLGYLEARVRELLVDRRVAPRDDVVSALVAATHPEGRPFTDDELVSVVYLLTAGGVDTTTSLTGSTLVWLSRHPEERRRLVESPDLLDVATEEFLRVFAPSQSMARTVVQDTEVGGCPMRTGDRVLLPWVAANHDPAVFPEPESVVLDRNPQRHLSFGIGAHRCAGAHLARAMFGEMVRQVLTRIPDFQVVEEGLVAYPTVGNQSGWDAIPVLFTPGPRWGTPATAAPTAVTAEVVVQQVREAATDVLELTLAPAGGGTLPAWAPGAHLELALPSGRRRQYSLCGDPAAPTWTVAVLREPGGRGGSVEVHEVAVPGARFTVRGPRNHFPLLDAPEHLLVAGGIGVTPVLAMARELAAAGRPVSMVYGGRTAGSMAFLPELTALLGDRLTVVPQDTSGHPDVAGALAAAGPGVAVYCCGPGPMIAAVRTACAAAGLADRLHTELFTAPEDGPVFDTAHDTAFSVTLARTGVTVPVPSDRRLGEVLKEVTGAVAYDCEQGYCGSCETRVLGGEPEHRDTVLTEDDRAAGRSMMVCVGRARGASLTLDL</sequence>
<dbReference type="PROSITE" id="PS51085">
    <property type="entry name" value="2FE2S_FER_2"/>
    <property type="match status" value="1"/>
</dbReference>
<evidence type="ECO:0000256" key="7">
    <source>
        <dbReference type="ARBA" id="ARBA00023002"/>
    </source>
</evidence>
<evidence type="ECO:0000313" key="13">
    <source>
        <dbReference type="EMBL" id="CAB4901663.1"/>
    </source>
</evidence>
<reference evidence="13" key="1">
    <citation type="submission" date="2020-05" db="EMBL/GenBank/DDBJ databases">
        <authorList>
            <person name="Chiriac C."/>
            <person name="Salcher M."/>
            <person name="Ghai R."/>
            <person name="Kavagutti S V."/>
        </authorList>
    </citation>
    <scope>NUCLEOTIDE SEQUENCE</scope>
</reference>
<dbReference type="PRINTS" id="PR00359">
    <property type="entry name" value="BP450"/>
</dbReference>
<evidence type="ECO:0000256" key="6">
    <source>
        <dbReference type="ARBA" id="ARBA00022723"/>
    </source>
</evidence>
<comment type="cofactor">
    <cofactor evidence="1">
        <name>FMN</name>
        <dbReference type="ChEBI" id="CHEBI:58210"/>
    </cofactor>
</comment>
<dbReference type="InterPro" id="IPR006058">
    <property type="entry name" value="2Fe2S_fd_BS"/>
</dbReference>
<gene>
    <name evidence="13" type="ORF">UFOPK3609_00315</name>
</gene>
<dbReference type="Gene3D" id="2.40.30.10">
    <property type="entry name" value="Translation factors"/>
    <property type="match status" value="1"/>
</dbReference>
<feature type="compositionally biased region" description="Basic and acidic residues" evidence="10">
    <location>
        <begin position="15"/>
        <end position="31"/>
    </location>
</feature>
<evidence type="ECO:0000259" key="11">
    <source>
        <dbReference type="PROSITE" id="PS51085"/>
    </source>
</evidence>
<dbReference type="GO" id="GO:0016705">
    <property type="term" value="F:oxidoreductase activity, acting on paired donors, with incorporation or reduction of molecular oxygen"/>
    <property type="evidence" value="ECO:0007669"/>
    <property type="project" value="InterPro"/>
</dbReference>
<dbReference type="EMBL" id="CAFBMQ010000025">
    <property type="protein sequence ID" value="CAB4901663.1"/>
    <property type="molecule type" value="Genomic_DNA"/>
</dbReference>
<keyword evidence="5" id="KW-0001">2Fe-2S</keyword>
<dbReference type="PROSITE" id="PS51384">
    <property type="entry name" value="FAD_FR"/>
    <property type="match status" value="1"/>
</dbReference>
<protein>
    <submittedName>
        <fullName evidence="13">Unannotated protein</fullName>
    </submittedName>
</protein>
<organism evidence="13">
    <name type="scientific">freshwater metagenome</name>
    <dbReference type="NCBI Taxonomy" id="449393"/>
    <lineage>
        <taxon>unclassified sequences</taxon>
        <taxon>metagenomes</taxon>
        <taxon>ecological metagenomes</taxon>
    </lineage>
</organism>
<keyword evidence="4" id="KW-0288">FMN</keyword>
<dbReference type="AlphaFoldDB" id="A0A6J7GBW2"/>
<accession>A0A6J7GBW2</accession>
<evidence type="ECO:0000256" key="10">
    <source>
        <dbReference type="SAM" id="MobiDB-lite"/>
    </source>
</evidence>
<keyword evidence="9" id="KW-0411">Iron-sulfur</keyword>
<proteinExistence type="inferred from homology"/>
<dbReference type="InterPro" id="IPR039261">
    <property type="entry name" value="FNR_nucleotide-bd"/>
</dbReference>
<dbReference type="GO" id="GO:0005506">
    <property type="term" value="F:iron ion binding"/>
    <property type="evidence" value="ECO:0007669"/>
    <property type="project" value="InterPro"/>
</dbReference>
<dbReference type="CDD" id="cd00207">
    <property type="entry name" value="fer2"/>
    <property type="match status" value="1"/>
</dbReference>
<dbReference type="InterPro" id="IPR054582">
    <property type="entry name" value="DmmA-like_N"/>
</dbReference>
<keyword evidence="6" id="KW-0479">Metal-binding</keyword>
<name>A0A6J7GBW2_9ZZZZ</name>
<dbReference type="InterPro" id="IPR036010">
    <property type="entry name" value="2Fe-2S_ferredoxin-like_sf"/>
</dbReference>
<evidence type="ECO:0000256" key="9">
    <source>
        <dbReference type="ARBA" id="ARBA00023014"/>
    </source>
</evidence>
<dbReference type="SUPFAM" id="SSF54292">
    <property type="entry name" value="2Fe-2S ferredoxin-like"/>
    <property type="match status" value="1"/>
</dbReference>
<dbReference type="Gene3D" id="1.10.630.10">
    <property type="entry name" value="Cytochrome P450"/>
    <property type="match status" value="1"/>
</dbReference>
<evidence type="ECO:0000256" key="1">
    <source>
        <dbReference type="ARBA" id="ARBA00001917"/>
    </source>
</evidence>
<dbReference type="PROSITE" id="PS00086">
    <property type="entry name" value="CYTOCHROME_P450"/>
    <property type="match status" value="1"/>
</dbReference>
<evidence type="ECO:0000256" key="2">
    <source>
        <dbReference type="ARBA" id="ARBA00010617"/>
    </source>
</evidence>
<dbReference type="InterPro" id="IPR001041">
    <property type="entry name" value="2Fe-2S_ferredoxin-type"/>
</dbReference>
<dbReference type="InterPro" id="IPR001128">
    <property type="entry name" value="Cyt_P450"/>
</dbReference>
<dbReference type="InterPro" id="IPR002397">
    <property type="entry name" value="Cyt_P450_B"/>
</dbReference>
<dbReference type="CDD" id="cd06185">
    <property type="entry name" value="PDR_like"/>
    <property type="match status" value="1"/>
</dbReference>
<dbReference type="Gene3D" id="3.10.20.30">
    <property type="match status" value="1"/>
</dbReference>
<dbReference type="InterPro" id="IPR017938">
    <property type="entry name" value="Riboflavin_synthase-like_b-brl"/>
</dbReference>
<keyword evidence="7" id="KW-0560">Oxidoreductase</keyword>
<dbReference type="PANTHER" id="PTHR46696:SF6">
    <property type="entry name" value="P450, PUTATIVE (EUROFUNG)-RELATED"/>
    <property type="match status" value="1"/>
</dbReference>
<dbReference type="Gene3D" id="3.40.50.80">
    <property type="entry name" value="Nucleotide-binding domain of ferredoxin-NADP reductase (FNR) module"/>
    <property type="match status" value="1"/>
</dbReference>
<evidence type="ECO:0000256" key="5">
    <source>
        <dbReference type="ARBA" id="ARBA00022714"/>
    </source>
</evidence>
<keyword evidence="8" id="KW-0408">Iron</keyword>
<dbReference type="GO" id="GO:0051537">
    <property type="term" value="F:2 iron, 2 sulfur cluster binding"/>
    <property type="evidence" value="ECO:0007669"/>
    <property type="project" value="UniProtKB-KW"/>
</dbReference>
<dbReference type="InterPro" id="IPR012675">
    <property type="entry name" value="Beta-grasp_dom_sf"/>
</dbReference>
<dbReference type="SUPFAM" id="SSF52343">
    <property type="entry name" value="Ferredoxin reductase-like, C-terminal NADP-linked domain"/>
    <property type="match status" value="1"/>
</dbReference>
<evidence type="ECO:0000256" key="4">
    <source>
        <dbReference type="ARBA" id="ARBA00022643"/>
    </source>
</evidence>